<dbReference type="PRINTS" id="PR01002">
    <property type="entry name" value="FLGFLGJ"/>
</dbReference>
<dbReference type="SMART" id="SM00047">
    <property type="entry name" value="LYZ2"/>
    <property type="match status" value="1"/>
</dbReference>
<dbReference type="Proteomes" id="UP001212401">
    <property type="component" value="Unassembled WGS sequence"/>
</dbReference>
<evidence type="ECO:0000259" key="4">
    <source>
        <dbReference type="SMART" id="SM00047"/>
    </source>
</evidence>
<comment type="caution">
    <text evidence="5">The sequence shown here is derived from an EMBL/GenBank/DDBJ whole genome shotgun (WGS) entry which is preliminary data.</text>
</comment>
<protein>
    <submittedName>
        <fullName evidence="5">Glycoside hydrolase family 73 protein</fullName>
    </submittedName>
</protein>
<name>A0AAW5WU43_9LACO</name>
<evidence type="ECO:0000256" key="3">
    <source>
        <dbReference type="SAM" id="SignalP"/>
    </source>
</evidence>
<reference evidence="5" key="1">
    <citation type="submission" date="2022-01" db="EMBL/GenBank/DDBJ databases">
        <title>VMRC isolate genome collection.</title>
        <authorList>
            <person name="France M."/>
            <person name="Rutt L."/>
            <person name="Humphrys M."/>
            <person name="Ravel J."/>
        </authorList>
    </citation>
    <scope>NUCLEOTIDE SEQUENCE</scope>
    <source>
        <strain evidence="5">C0048A1</strain>
    </source>
</reference>
<keyword evidence="3" id="KW-0732">Signal</keyword>
<dbReference type="RefSeq" id="WP_098044765.1">
    <property type="nucleotide sequence ID" value="NZ_CAJFIS010000019.1"/>
</dbReference>
<dbReference type="InterPro" id="IPR051056">
    <property type="entry name" value="Glycosyl_Hydrolase_73"/>
</dbReference>
<sequence length="351" mass="39402">MNDNVILGTVVMLVSLNTALPALASQQDDARNAAEVAVINQEVVDAQVLRSHGDEYTREFLLQFHNATQKYRQAFQLGIADQEEGRTHAFGDHVEQAAYQRGIEKAKAQTQEKTGAKENTFSDQLVDQKRYLPKQPLPNQARFINQIADDARQIGKNYDLYPSIIIAQAALESNWGTSDLSLAPHHNLFGVKGKYNGRGVLKPTTEFVGSQSTQVQDIFRSYTSTKQSLQDYAKTLQQPLYREVHRSVVKSYREATHALVGRYATDPDYDKKLNQIIDSYQLTRYDDPKKDGNTQSQIINSRQYKMPRRSHLRELHQQTSPKHKKFSPVVSVVGGAASAGALTGLKKLLVS</sequence>
<proteinExistence type="inferred from homology"/>
<organism evidence="5 6">
    <name type="scientific">Limosilactobacillus vaginalis</name>
    <dbReference type="NCBI Taxonomy" id="1633"/>
    <lineage>
        <taxon>Bacteria</taxon>
        <taxon>Bacillati</taxon>
        <taxon>Bacillota</taxon>
        <taxon>Bacilli</taxon>
        <taxon>Lactobacillales</taxon>
        <taxon>Lactobacillaceae</taxon>
        <taxon>Limosilactobacillus</taxon>
    </lineage>
</organism>
<dbReference type="Gene3D" id="1.10.530.10">
    <property type="match status" value="1"/>
</dbReference>
<feature type="chain" id="PRO_5043464951" evidence="3">
    <location>
        <begin position="25"/>
        <end position="351"/>
    </location>
</feature>
<dbReference type="PANTHER" id="PTHR33308">
    <property type="entry name" value="PEPTIDOGLYCAN HYDROLASE FLGJ"/>
    <property type="match status" value="1"/>
</dbReference>
<dbReference type="InterPro" id="IPR002901">
    <property type="entry name" value="MGlyc_endo_b_GlcNAc-like_dom"/>
</dbReference>
<dbReference type="Gene3D" id="4.10.80.30">
    <property type="entry name" value="DNA polymerase, domain 6"/>
    <property type="match status" value="1"/>
</dbReference>
<gene>
    <name evidence="5" type="ORF">L2724_06510</name>
</gene>
<dbReference type="Pfam" id="PF01832">
    <property type="entry name" value="Glucosaminidase"/>
    <property type="match status" value="1"/>
</dbReference>
<dbReference type="GeneID" id="75082679"/>
<evidence type="ECO:0000313" key="5">
    <source>
        <dbReference type="EMBL" id="MCZ3667930.1"/>
    </source>
</evidence>
<accession>A0AAW5WU43</accession>
<dbReference type="AlphaFoldDB" id="A0AAW5WU43"/>
<comment type="similarity">
    <text evidence="1">Belongs to the glycosyl hydrolase 73 family.</text>
</comment>
<dbReference type="PANTHER" id="PTHR33308:SF9">
    <property type="entry name" value="PEPTIDOGLYCAN HYDROLASE FLGJ"/>
    <property type="match status" value="1"/>
</dbReference>
<feature type="signal peptide" evidence="3">
    <location>
        <begin position="1"/>
        <end position="24"/>
    </location>
</feature>
<evidence type="ECO:0000256" key="2">
    <source>
        <dbReference type="ARBA" id="ARBA00022801"/>
    </source>
</evidence>
<dbReference type="EMBL" id="JAKHPH010000016">
    <property type="protein sequence ID" value="MCZ3667930.1"/>
    <property type="molecule type" value="Genomic_DNA"/>
</dbReference>
<keyword evidence="2 5" id="KW-0378">Hydrolase</keyword>
<feature type="domain" description="Mannosyl-glycoprotein endo-beta-N-acetylglucosamidase-like" evidence="4">
    <location>
        <begin position="134"/>
        <end position="286"/>
    </location>
</feature>
<evidence type="ECO:0000313" key="6">
    <source>
        <dbReference type="Proteomes" id="UP001212401"/>
    </source>
</evidence>
<evidence type="ECO:0000256" key="1">
    <source>
        <dbReference type="ARBA" id="ARBA00010266"/>
    </source>
</evidence>
<dbReference type="GO" id="GO:0004040">
    <property type="term" value="F:amidase activity"/>
    <property type="evidence" value="ECO:0007669"/>
    <property type="project" value="InterPro"/>
</dbReference>